<dbReference type="InterPro" id="IPR036621">
    <property type="entry name" value="Anticodon-bd_dom_sf"/>
</dbReference>
<feature type="compositionally biased region" description="Low complexity" evidence="1">
    <location>
        <begin position="285"/>
        <end position="308"/>
    </location>
</feature>
<keyword evidence="3" id="KW-1185">Reference proteome</keyword>
<dbReference type="PANTHER" id="PTHR23295:SF6">
    <property type="entry name" value="NEOSIN, ISOFORM A"/>
    <property type="match status" value="1"/>
</dbReference>
<name>A0ABQ9EHQ6_TEGGR</name>
<dbReference type="InterPro" id="IPR052600">
    <property type="entry name" value="Nuc_rcpt_coact/corep"/>
</dbReference>
<dbReference type="PANTHER" id="PTHR23295">
    <property type="entry name" value="NUCLEAR RECEPTOR COACTIVATOR 5-RELATED"/>
    <property type="match status" value="1"/>
</dbReference>
<feature type="compositionally biased region" description="Basic and acidic residues" evidence="1">
    <location>
        <begin position="250"/>
        <end position="259"/>
    </location>
</feature>
<dbReference type="Gene3D" id="3.40.50.800">
    <property type="entry name" value="Anticodon-binding domain"/>
    <property type="match status" value="1"/>
</dbReference>
<feature type="region of interest" description="Disordered" evidence="1">
    <location>
        <begin position="56"/>
        <end position="80"/>
    </location>
</feature>
<proteinExistence type="predicted"/>
<protein>
    <submittedName>
        <fullName evidence="2">Uncharacterized protein</fullName>
    </submittedName>
</protein>
<evidence type="ECO:0000256" key="1">
    <source>
        <dbReference type="SAM" id="MobiDB-lite"/>
    </source>
</evidence>
<dbReference type="EMBL" id="JARBDR010000917">
    <property type="protein sequence ID" value="KAJ8303102.1"/>
    <property type="molecule type" value="Genomic_DNA"/>
</dbReference>
<sequence>MANHYKKDVKDIKKPCTNSLYIIILNFSNFLSEHRNMPLEDAVSLIGRSFEQHQKTLREKEAAAAPPLAPSVPGGRRTPPPFLPPGPDITYLLNLLADNRQLTLEEIDKVIGYLRKRRDKMLEAEGRLPEDVQYVGSGDRKEDAASLQKQQQELQAKILSILNGPGESGGGAAGKAVPPVGNPGMGRGIGNGQPRDPAMSSLINFDNPSVQKALDNLISSGPNLLKNISGANPGTTQTAPHMSREGGIGDIRRDPHMMPREGGYNTGINSPPRAGLPGPHMQATPRGMLQGQQPRGPMPGGVRPQRFQ</sequence>
<evidence type="ECO:0000313" key="3">
    <source>
        <dbReference type="Proteomes" id="UP001217089"/>
    </source>
</evidence>
<feature type="compositionally biased region" description="Polar residues" evidence="1">
    <location>
        <begin position="231"/>
        <end position="240"/>
    </location>
</feature>
<dbReference type="Proteomes" id="UP001217089">
    <property type="component" value="Unassembled WGS sequence"/>
</dbReference>
<evidence type="ECO:0000313" key="2">
    <source>
        <dbReference type="EMBL" id="KAJ8303102.1"/>
    </source>
</evidence>
<organism evidence="2 3">
    <name type="scientific">Tegillarca granosa</name>
    <name type="common">Malaysian cockle</name>
    <name type="synonym">Anadara granosa</name>
    <dbReference type="NCBI Taxonomy" id="220873"/>
    <lineage>
        <taxon>Eukaryota</taxon>
        <taxon>Metazoa</taxon>
        <taxon>Spiralia</taxon>
        <taxon>Lophotrochozoa</taxon>
        <taxon>Mollusca</taxon>
        <taxon>Bivalvia</taxon>
        <taxon>Autobranchia</taxon>
        <taxon>Pteriomorphia</taxon>
        <taxon>Arcoida</taxon>
        <taxon>Arcoidea</taxon>
        <taxon>Arcidae</taxon>
        <taxon>Tegillarca</taxon>
    </lineage>
</organism>
<feature type="region of interest" description="Disordered" evidence="1">
    <location>
        <begin position="231"/>
        <end position="308"/>
    </location>
</feature>
<reference evidence="2 3" key="1">
    <citation type="submission" date="2022-12" db="EMBL/GenBank/DDBJ databases">
        <title>Chromosome-level genome of Tegillarca granosa.</title>
        <authorList>
            <person name="Kim J."/>
        </authorList>
    </citation>
    <scope>NUCLEOTIDE SEQUENCE [LARGE SCALE GENOMIC DNA]</scope>
    <source>
        <strain evidence="2">Teg-2019</strain>
        <tissue evidence="2">Adductor muscle</tissue>
    </source>
</reference>
<comment type="caution">
    <text evidence="2">The sequence shown here is derived from an EMBL/GenBank/DDBJ whole genome shotgun (WGS) entry which is preliminary data.</text>
</comment>
<gene>
    <name evidence="2" type="ORF">KUTeg_019498</name>
</gene>
<accession>A0ABQ9EHQ6</accession>